<name>A0ABR6RRA2_9ENTR</name>
<dbReference type="InterPro" id="IPR002196">
    <property type="entry name" value="Glyco_hydro_24"/>
</dbReference>
<evidence type="ECO:0000256" key="7">
    <source>
        <dbReference type="RuleBase" id="RU003788"/>
    </source>
</evidence>
<dbReference type="Gene3D" id="1.10.530.40">
    <property type="match status" value="1"/>
</dbReference>
<gene>
    <name evidence="8" type="ORF">HII27_07980</name>
</gene>
<dbReference type="InterPro" id="IPR033907">
    <property type="entry name" value="Endolysin_autolysin"/>
</dbReference>
<dbReference type="InterPro" id="IPR051018">
    <property type="entry name" value="Bacteriophage_GH24"/>
</dbReference>
<evidence type="ECO:0000313" key="9">
    <source>
        <dbReference type="Proteomes" id="UP000607331"/>
    </source>
</evidence>
<dbReference type="Pfam" id="PF00959">
    <property type="entry name" value="Phage_lysozyme"/>
    <property type="match status" value="1"/>
</dbReference>
<keyword evidence="5" id="KW-1035">Host cytoplasm</keyword>
<dbReference type="EMBL" id="JABBJF010000005">
    <property type="protein sequence ID" value="MBC1185658.1"/>
    <property type="molecule type" value="Genomic_DNA"/>
</dbReference>
<dbReference type="Proteomes" id="UP000607331">
    <property type="component" value="Unassembled WGS sequence"/>
</dbReference>
<comment type="catalytic activity">
    <reaction evidence="1 7">
        <text>Hydrolysis of (1-&gt;4)-beta-linkages between N-acetylmuramic acid and N-acetyl-D-glucosamine residues in a peptidoglycan and between N-acetyl-D-glucosamine residues in chitodextrins.</text>
        <dbReference type="EC" id="3.2.1.17"/>
    </reaction>
</comment>
<sequence length="146" mass="16393">MLHVATPSLLGLELIKQYQGLSLEKYQDADGLWIVGYGHLIRDQERFDGPITLTQAEQLFQQDVDYYHQVLRRCMKVPLNQHQSDALMSLAFSLGPEAVQQSTIVREMNQGHMADALALWQQQGASQTSLATQRQAEAALFCGNMS</sequence>
<accession>A0ABR6RRA2</accession>
<keyword evidence="2 7" id="KW-0929">Antimicrobial</keyword>
<keyword evidence="4 7" id="KW-0378">Hydrolase</keyword>
<dbReference type="HAMAP" id="MF_04110">
    <property type="entry name" value="ENDOLYSIN_T4"/>
    <property type="match status" value="1"/>
</dbReference>
<evidence type="ECO:0000313" key="8">
    <source>
        <dbReference type="EMBL" id="MBC1185658.1"/>
    </source>
</evidence>
<comment type="similarity">
    <text evidence="7">Belongs to the glycosyl hydrolase 24 family.</text>
</comment>
<organism evidence="8 9">
    <name type="scientific">Kluyvera sichuanensis</name>
    <dbReference type="NCBI Taxonomy" id="2725494"/>
    <lineage>
        <taxon>Bacteria</taxon>
        <taxon>Pseudomonadati</taxon>
        <taxon>Pseudomonadota</taxon>
        <taxon>Gammaproteobacteria</taxon>
        <taxon>Enterobacterales</taxon>
        <taxon>Enterobacteriaceae</taxon>
        <taxon>Kluyvera</taxon>
    </lineage>
</organism>
<evidence type="ECO:0000256" key="1">
    <source>
        <dbReference type="ARBA" id="ARBA00000632"/>
    </source>
</evidence>
<dbReference type="EC" id="3.2.1.17" evidence="7"/>
<dbReference type="InterPro" id="IPR023347">
    <property type="entry name" value="Lysozyme_dom_sf"/>
</dbReference>
<dbReference type="RefSeq" id="WP_185667402.1">
    <property type="nucleotide sequence ID" value="NZ_JABBJF010000005.1"/>
</dbReference>
<keyword evidence="3 7" id="KW-0081">Bacteriolytic enzyme</keyword>
<evidence type="ECO:0000256" key="3">
    <source>
        <dbReference type="ARBA" id="ARBA00022638"/>
    </source>
</evidence>
<comment type="caution">
    <text evidence="8">The sequence shown here is derived from an EMBL/GenBank/DDBJ whole genome shotgun (WGS) entry which is preliminary data.</text>
</comment>
<keyword evidence="6 7" id="KW-0326">Glycosidase</keyword>
<keyword evidence="9" id="KW-1185">Reference proteome</keyword>
<evidence type="ECO:0000256" key="5">
    <source>
        <dbReference type="ARBA" id="ARBA00023200"/>
    </source>
</evidence>
<dbReference type="InterPro" id="IPR034690">
    <property type="entry name" value="Endolysin_T4_type"/>
</dbReference>
<dbReference type="SUPFAM" id="SSF53955">
    <property type="entry name" value="Lysozyme-like"/>
    <property type="match status" value="1"/>
</dbReference>
<proteinExistence type="inferred from homology"/>
<evidence type="ECO:0000256" key="4">
    <source>
        <dbReference type="ARBA" id="ARBA00022801"/>
    </source>
</evidence>
<protein>
    <recommendedName>
        <fullName evidence="7">Lysozyme</fullName>
        <ecNumber evidence="7">3.2.1.17</ecNumber>
    </recommendedName>
</protein>
<reference evidence="8 9" key="1">
    <citation type="submission" date="2020-04" db="EMBL/GenBank/DDBJ databases">
        <title>The draft genome of Kluyvera sichuanensis strain SCKS090646.</title>
        <authorList>
            <person name="Wei L."/>
            <person name="Liu L."/>
            <person name="Feng Y."/>
            <person name="Zong Z."/>
        </authorList>
    </citation>
    <scope>NUCLEOTIDE SEQUENCE [LARGE SCALE GENOMIC DNA]</scope>
    <source>
        <strain evidence="8 9">090646</strain>
    </source>
</reference>
<evidence type="ECO:0000256" key="2">
    <source>
        <dbReference type="ARBA" id="ARBA00022529"/>
    </source>
</evidence>
<evidence type="ECO:0000256" key="6">
    <source>
        <dbReference type="ARBA" id="ARBA00023295"/>
    </source>
</evidence>
<dbReference type="CDD" id="cd00737">
    <property type="entry name" value="lyz_endolysin_autolysin"/>
    <property type="match status" value="1"/>
</dbReference>
<dbReference type="PANTHER" id="PTHR38107:SF3">
    <property type="entry name" value="LYSOZYME RRRD-RELATED"/>
    <property type="match status" value="1"/>
</dbReference>
<dbReference type="PANTHER" id="PTHR38107">
    <property type="match status" value="1"/>
</dbReference>
<dbReference type="InterPro" id="IPR023346">
    <property type="entry name" value="Lysozyme-like_dom_sf"/>
</dbReference>